<dbReference type="EMBL" id="JXJN01011787">
    <property type="status" value="NOT_ANNOTATED_CDS"/>
    <property type="molecule type" value="Genomic_DNA"/>
</dbReference>
<organism evidence="3 4">
    <name type="scientific">Glossina palpalis gambiensis</name>
    <dbReference type="NCBI Taxonomy" id="67801"/>
    <lineage>
        <taxon>Eukaryota</taxon>
        <taxon>Metazoa</taxon>
        <taxon>Ecdysozoa</taxon>
        <taxon>Arthropoda</taxon>
        <taxon>Hexapoda</taxon>
        <taxon>Insecta</taxon>
        <taxon>Pterygota</taxon>
        <taxon>Neoptera</taxon>
        <taxon>Endopterygota</taxon>
        <taxon>Diptera</taxon>
        <taxon>Brachycera</taxon>
        <taxon>Muscomorpha</taxon>
        <taxon>Hippoboscoidea</taxon>
        <taxon>Glossinidae</taxon>
        <taxon>Glossina</taxon>
    </lineage>
</organism>
<feature type="compositionally biased region" description="Acidic residues" evidence="1">
    <location>
        <begin position="159"/>
        <end position="168"/>
    </location>
</feature>
<reference evidence="3" key="2">
    <citation type="submission" date="2020-05" db="UniProtKB">
        <authorList>
            <consortium name="EnsemblMetazoa"/>
        </authorList>
    </citation>
    <scope>IDENTIFICATION</scope>
    <source>
        <strain evidence="3">IAEA</strain>
    </source>
</reference>
<keyword evidence="2" id="KW-1133">Transmembrane helix</keyword>
<proteinExistence type="predicted"/>
<name>A0A1B0BC34_9MUSC</name>
<dbReference type="AlphaFoldDB" id="A0A1B0BC34"/>
<evidence type="ECO:0000256" key="1">
    <source>
        <dbReference type="SAM" id="MobiDB-lite"/>
    </source>
</evidence>
<feature type="transmembrane region" description="Helical" evidence="2">
    <location>
        <begin position="23"/>
        <end position="45"/>
    </location>
</feature>
<reference evidence="4" key="1">
    <citation type="submission" date="2015-01" db="EMBL/GenBank/DDBJ databases">
        <authorList>
            <person name="Aksoy S."/>
            <person name="Warren W."/>
            <person name="Wilson R.K."/>
        </authorList>
    </citation>
    <scope>NUCLEOTIDE SEQUENCE [LARGE SCALE GENOMIC DNA]</scope>
    <source>
        <strain evidence="4">IAEA</strain>
    </source>
</reference>
<evidence type="ECO:0000313" key="3">
    <source>
        <dbReference type="EnsemblMetazoa" id="GPPI025333-PA"/>
    </source>
</evidence>
<sequence>MIECVIGEPKIASKQIAYKKKQVFSNIISLMCKNMAPTISYLIFLHQEELRRRKRRFAILMETKARLTNKLMNNIENNSPCIMIGDPFAINNGLQVDNAELIYEWNPNDDYHYKFDFAALDEILNDLNFDITGNTSILTDAFKDEGCMNIRETSLDQTFTEEEEEEEENSGHHTDYGESQLQLQLDDELIYNADKDQIKSEEYPRMDTLPPFHSAFQSYIKQEFHQDYNELLKETNAQFGNQLTDMVECTKDPFEYIVDSNFEVKQQKPKLRRVQAAVQKRKFTGKLRKLISKSENLLRIIKKIKSNKEK</sequence>
<protein>
    <submittedName>
        <fullName evidence="3">Uncharacterized protein</fullName>
    </submittedName>
</protein>
<keyword evidence="4" id="KW-1185">Reference proteome</keyword>
<dbReference type="Pfam" id="PF05306">
    <property type="entry name" value="DUF733"/>
    <property type="match status" value="1"/>
</dbReference>
<accession>A0A1B0BC34</accession>
<dbReference type="VEuPathDB" id="VectorBase:GPPI025333"/>
<dbReference type="EnsemblMetazoa" id="GPPI025333-RA">
    <property type="protein sequence ID" value="GPPI025333-PA"/>
    <property type="gene ID" value="GPPI025333"/>
</dbReference>
<feature type="region of interest" description="Disordered" evidence="1">
    <location>
        <begin position="155"/>
        <end position="178"/>
    </location>
</feature>
<keyword evidence="2" id="KW-0812">Transmembrane</keyword>
<dbReference type="Proteomes" id="UP000092460">
    <property type="component" value="Unassembled WGS sequence"/>
</dbReference>
<dbReference type="InterPro" id="IPR007970">
    <property type="entry name" value="DUF733"/>
</dbReference>
<keyword evidence="2" id="KW-0472">Membrane</keyword>
<evidence type="ECO:0000313" key="4">
    <source>
        <dbReference type="Proteomes" id="UP000092460"/>
    </source>
</evidence>
<evidence type="ECO:0000256" key="2">
    <source>
        <dbReference type="SAM" id="Phobius"/>
    </source>
</evidence>